<reference evidence="1" key="1">
    <citation type="submission" date="2021-06" db="EMBL/GenBank/DDBJ databases">
        <authorList>
            <person name="Arsene-Ploetze F."/>
        </authorList>
    </citation>
    <scope>NUCLEOTIDE SEQUENCE</scope>
    <source>
        <strain evidence="1">SBRY1</strain>
    </source>
</reference>
<name>A0A9W4ECH2_9ACTN</name>
<keyword evidence="2" id="KW-1185">Reference proteome</keyword>
<dbReference type="EMBL" id="CAJVAX010000001">
    <property type="protein sequence ID" value="CAG7607062.1"/>
    <property type="molecule type" value="Genomic_DNA"/>
</dbReference>
<sequence>MRLLAMGTCEPCAFVALCLTLGRRTDRTGIDRAAAALVQAANRVHRPSGQR</sequence>
<evidence type="ECO:0000313" key="2">
    <source>
        <dbReference type="Proteomes" id="UP001153328"/>
    </source>
</evidence>
<gene>
    <name evidence="1" type="ORF">SBRY_11000</name>
</gene>
<accession>A0A9W4ECH2</accession>
<proteinExistence type="predicted"/>
<comment type="caution">
    <text evidence="1">The sequence shown here is derived from an EMBL/GenBank/DDBJ whole genome shotgun (WGS) entry which is preliminary data.</text>
</comment>
<dbReference type="Proteomes" id="UP001153328">
    <property type="component" value="Unassembled WGS sequence"/>
</dbReference>
<dbReference type="AlphaFoldDB" id="A0A9W4ECH2"/>
<evidence type="ECO:0000313" key="1">
    <source>
        <dbReference type="EMBL" id="CAG7607062.1"/>
    </source>
</evidence>
<organism evidence="1 2">
    <name type="scientific">Actinacidiphila bryophytorum</name>
    <dbReference type="NCBI Taxonomy" id="1436133"/>
    <lineage>
        <taxon>Bacteria</taxon>
        <taxon>Bacillati</taxon>
        <taxon>Actinomycetota</taxon>
        <taxon>Actinomycetes</taxon>
        <taxon>Kitasatosporales</taxon>
        <taxon>Streptomycetaceae</taxon>
        <taxon>Actinacidiphila</taxon>
    </lineage>
</organism>
<protein>
    <submittedName>
        <fullName evidence="1">Uncharacterized protein</fullName>
    </submittedName>
</protein>